<dbReference type="PANTHER" id="PTHR14146">
    <property type="entry name" value="EXOCYST COMPLEX COMPONENT 4"/>
    <property type="match status" value="1"/>
</dbReference>
<protein>
    <recommendedName>
        <fullName evidence="4">Exocyst complex component Sec8</fullName>
    </recommendedName>
</protein>
<comment type="similarity">
    <text evidence="4">Belongs to the SEC8 family.</text>
</comment>
<dbReference type="InterPro" id="IPR026705">
    <property type="entry name" value="Hid-1/Ecm30"/>
</dbReference>
<feature type="region of interest" description="Disordered" evidence="5">
    <location>
        <begin position="582"/>
        <end position="668"/>
    </location>
</feature>
<dbReference type="STRING" id="1081104.A0A162LL90"/>
<feature type="compositionally biased region" description="Polar residues" evidence="5">
    <location>
        <begin position="645"/>
        <end position="663"/>
    </location>
</feature>
<keyword evidence="3 4" id="KW-0653">Protein transport</keyword>
<feature type="compositionally biased region" description="Polar residues" evidence="5">
    <location>
        <begin position="897"/>
        <end position="912"/>
    </location>
</feature>
<gene>
    <name evidence="8" type="ORF">ISF_01327</name>
</gene>
<feature type="region of interest" description="Disordered" evidence="5">
    <location>
        <begin position="897"/>
        <end position="1000"/>
    </location>
</feature>
<dbReference type="InterPro" id="IPR007191">
    <property type="entry name" value="Sec8_exocyst_N"/>
</dbReference>
<dbReference type="PANTHER" id="PTHR14146:SF0">
    <property type="entry name" value="EXOCYST COMPLEX COMPONENT 4"/>
    <property type="match status" value="1"/>
</dbReference>
<dbReference type="Pfam" id="PF20652">
    <property type="entry name" value="Sec8_C"/>
    <property type="match status" value="1"/>
</dbReference>
<feature type="compositionally biased region" description="Polar residues" evidence="5">
    <location>
        <begin position="988"/>
        <end position="1000"/>
    </location>
</feature>
<evidence type="ECO:0000256" key="5">
    <source>
        <dbReference type="SAM" id="MobiDB-lite"/>
    </source>
</evidence>
<feature type="compositionally biased region" description="Basic and acidic residues" evidence="5">
    <location>
        <begin position="1460"/>
        <end position="1480"/>
    </location>
</feature>
<dbReference type="EMBL" id="AZHB01000002">
    <property type="protein sequence ID" value="OAA72254.1"/>
    <property type="molecule type" value="Genomic_DNA"/>
</dbReference>
<evidence type="ECO:0000313" key="9">
    <source>
        <dbReference type="Proteomes" id="UP000076744"/>
    </source>
</evidence>
<reference evidence="8 9" key="1">
    <citation type="journal article" date="2016" name="Genome Biol. Evol.">
        <title>Divergent and convergent evolution of fungal pathogenicity.</title>
        <authorList>
            <person name="Shang Y."/>
            <person name="Xiao G."/>
            <person name="Zheng P."/>
            <person name="Cen K."/>
            <person name="Zhan S."/>
            <person name="Wang C."/>
        </authorList>
    </citation>
    <scope>NUCLEOTIDE SEQUENCE [LARGE SCALE GENOMIC DNA]</scope>
    <source>
        <strain evidence="8 9">ARSEF 2679</strain>
    </source>
</reference>
<dbReference type="Proteomes" id="UP000076744">
    <property type="component" value="Unassembled WGS sequence"/>
</dbReference>
<dbReference type="InterPro" id="IPR048630">
    <property type="entry name" value="Sec8_M"/>
</dbReference>
<keyword evidence="2 4" id="KW-0268">Exocytosis</keyword>
<feature type="region of interest" description="Disordered" evidence="5">
    <location>
        <begin position="856"/>
        <end position="876"/>
    </location>
</feature>
<keyword evidence="9" id="KW-1185">Reference proteome</keyword>
<dbReference type="RefSeq" id="XP_018707700.1">
    <property type="nucleotide sequence ID" value="XM_018844934.1"/>
</dbReference>
<comment type="caution">
    <text evidence="8">The sequence shown here is derived from an EMBL/GenBank/DDBJ whole genome shotgun (WGS) entry which is preliminary data.</text>
</comment>
<evidence type="ECO:0000256" key="2">
    <source>
        <dbReference type="ARBA" id="ARBA00022483"/>
    </source>
</evidence>
<dbReference type="InterPro" id="IPR039682">
    <property type="entry name" value="Sec8/EXOC4"/>
</dbReference>
<keyword evidence="1 4" id="KW-0813">Transport</keyword>
<feature type="region of interest" description="Disordered" evidence="5">
    <location>
        <begin position="1457"/>
        <end position="1491"/>
    </location>
</feature>
<feature type="domain" description="Exocyst complex component Sec8 middle helical bundle" evidence="7">
    <location>
        <begin position="1253"/>
        <end position="1516"/>
    </location>
</feature>
<evidence type="ECO:0000256" key="1">
    <source>
        <dbReference type="ARBA" id="ARBA00022448"/>
    </source>
</evidence>
<proteinExistence type="inferred from homology"/>
<dbReference type="GeneID" id="30017619"/>
<dbReference type="GO" id="GO:0000145">
    <property type="term" value="C:exocyst"/>
    <property type="evidence" value="ECO:0007669"/>
    <property type="project" value="UniProtKB-UniRule"/>
</dbReference>
<evidence type="ECO:0000256" key="3">
    <source>
        <dbReference type="ARBA" id="ARBA00022927"/>
    </source>
</evidence>
<dbReference type="Pfam" id="PF04048">
    <property type="entry name" value="Sec8_N"/>
    <property type="match status" value="1"/>
</dbReference>
<organism evidence="8 9">
    <name type="scientific">Cordyceps fumosorosea (strain ARSEF 2679)</name>
    <name type="common">Isaria fumosorosea</name>
    <dbReference type="NCBI Taxonomy" id="1081104"/>
    <lineage>
        <taxon>Eukaryota</taxon>
        <taxon>Fungi</taxon>
        <taxon>Dikarya</taxon>
        <taxon>Ascomycota</taxon>
        <taxon>Pezizomycotina</taxon>
        <taxon>Sordariomycetes</taxon>
        <taxon>Hypocreomycetidae</taxon>
        <taxon>Hypocreales</taxon>
        <taxon>Cordycipitaceae</taxon>
        <taxon>Cordyceps</taxon>
    </lineage>
</organism>
<evidence type="ECO:0000259" key="6">
    <source>
        <dbReference type="Pfam" id="PF04048"/>
    </source>
</evidence>
<sequence>MGASDSKIVFKRGIFRLSEERHIPANDEYWTSFWELPESSEDVFSLFSPADIRRSRDQALENIETLILVLTSRLFVLRHHPSFPDAELAPEREALNCVRVLTRILPYLYEKESLQQWEEQFFWGIRKKRTRQGAIASEVLFDESRGDKQDPEGEEELFEDAKPLAEELLDTLIDMLFFSEFTIPKQQPGRPKVTYAIWQSGVGCNTAVQTTKEFESNRCELLRLILALAGRSLYMSSPTLTQSGVRTLTHLCANPDKQVVLSVLCSLLNTTLKYHPASWRVPYNSLVIRDTKQLLVTQSLHLLLAVLVYTVPEHAEASSRKNYYRHFLGRLHRPQDFQFIVDGVSRILTQPLQDKTSYLPGPHTSINLSAEMLMLFWEMIQCNKRFRAFVIDTDRAHDFIVLTLFYAIEYKNDPAKQGIVRMCAFLLQTMSVEKNFGLRLNKKFVGQESLPPSIRINTFDGSYADFLIHSIYTLITTSQGGLTAIYPALLAIINNIAPYIENLGTTGSSQLMHLFVLMSSPSFLLANETNHTLLRSLLESINTILEHKYKQNAQLVVAILKNKKPIESLRTFTLESGLQEIERRNRRRKDASGNADATDLTPRRASVESLEPVQSPVAGQTHGVEDNAFAIGDDDDSDDEPQATPAASTTSENQSQRSSTPNADDSVPVQLRGMSEKARGKMPAGVRSFSRQNSTTSLGTYSAAGQSTSGNFEPSAYWIESWLPELPLHTFLAVIQQVSSLVPRKAGQDMFSAENMQRMREIDLVGVEASPVKVQSFEWSPLSLGWYEAMLWGVVYASEMQIAKGTSGIWTGTGVKLFRIQETAPTGPTLSSPRGAVDAVGSNIVSRIGQINLRGGAGGSWRHQMKRNDDDPNEPYSSILERIREDHASAVVKASVTCDTTPPDNTHPTLIMSNRYAAPPSRGANGYGNFGRSEEEYDSYGGDPRNNGRGERYGSPSHGPPPPRGDRAPSIGTGGGGGGPPPVVRNMPSRSRMTQSTSDRQITQVLEHIRAEWPSLCSDDCIPVQLALQLLDTSSVGRAHDYRKFQDTHAYLQDSLKNTVHEHHQGFNSSIGTFHKIQSSIQGSQRRVRTLKESLASATSSLCSTDPELRKLSESSEAYDDLLQTLNELDELRAVPDQLEARISEKRFLTAVDVLQGALRKLRRPELDDIGALNDLRSYLVNQETALMDILVEELHEHLYLKSPYCQERWQSLYRTQGAFSDEFTDTSSIVPFHAILESMDMEKAVTEDPMKNPEADTFYYIALLVEALNKLGRLQSAVETLKQRMPVELFAIATETNNEVDQRHPSSLRGGTTKSESINIYNSRETQMRAEVINDLLWSLYGKFEAIGEGHRVFHESIKALIRREGAGNNSALLGSFKELWNLYQNEIRSLLRNYVTTDADVFQFDSPNPGGSLQSKKDAAREHLFKFAEIDPKSIDISTEYEALEGIVQAAVPGLTGNDRKQGADKRRDRLTMDDAGSRRHTFGYSSESKLQGSHKPLVEPSVFNMSLLLPPTLLFLQRLRTIVPPGSDLATSTLTTFLDNFLVNVFQPQLDETLAKLCDSILAEMDSFAQDASWAQYSKLPILKGTTAFFQVVTAFCKMLSTIPPDQALSSLLVTQMMRYYDRCFDWYKLLVTKTQEQTSDAKNLRASARFAVQPGEIHEVMKQMWLEEEGDKERSEKEIHLLIEHTNESRLEPNDIIQDRETITSLCLLYTSMKWLATRILGLRHITTHETDSSRQNVARQANRRWTLMNESNKATATETAPVVLPLTADTVQTFDNIVSSYEELAGTALLTLHMEVRCRIVHSLRSTLSTEVAPYLLEQDVREPDPQILSLNLELVLFDETVSRYLRAREAAFVRTGLGLLIGAYLVGNAAMASPINARGGARMRLNILVLQQNLKNIDRDAEDMEDLARAANYYALLDRGPDAVLAKAAEDRDKKMGEEAGATRASNTFTYEELRTLLELCMSEQVASPDRGLAAAAKRQLADKLQEFSEKA</sequence>
<name>A0A162LL90_CORFA</name>
<dbReference type="OrthoDB" id="272977at2759"/>
<dbReference type="GO" id="GO:0006904">
    <property type="term" value="P:vesicle docking involved in exocytosis"/>
    <property type="evidence" value="ECO:0007669"/>
    <property type="project" value="InterPro"/>
</dbReference>
<feature type="domain" description="Exocyst complex component Sec8 N-terminal" evidence="6">
    <location>
        <begin position="1002"/>
        <end position="1141"/>
    </location>
</feature>
<feature type="compositionally biased region" description="Acidic residues" evidence="5">
    <location>
        <begin position="632"/>
        <end position="641"/>
    </location>
</feature>
<accession>A0A162LL90</accession>
<evidence type="ECO:0000259" key="7">
    <source>
        <dbReference type="Pfam" id="PF20652"/>
    </source>
</evidence>
<evidence type="ECO:0000256" key="4">
    <source>
        <dbReference type="RuleBase" id="RU367079"/>
    </source>
</evidence>
<comment type="function">
    <text evidence="4">Component of the exocyst complex involved in the docking of exocytic vesicles with fusion sites on the plasma membrane.</text>
</comment>
<dbReference type="GO" id="GO:0006612">
    <property type="term" value="P:protein targeting to membrane"/>
    <property type="evidence" value="ECO:0007669"/>
    <property type="project" value="UniProtKB-UniRule"/>
</dbReference>
<dbReference type="Pfam" id="PF12722">
    <property type="entry name" value="Hid1"/>
    <property type="match status" value="1"/>
</dbReference>
<dbReference type="GO" id="GO:0006893">
    <property type="term" value="P:Golgi to plasma membrane transport"/>
    <property type="evidence" value="ECO:0007669"/>
    <property type="project" value="TreeGrafter"/>
</dbReference>
<dbReference type="GO" id="GO:0090522">
    <property type="term" value="P:vesicle tethering involved in exocytosis"/>
    <property type="evidence" value="ECO:0007669"/>
    <property type="project" value="UniProtKB-UniRule"/>
</dbReference>
<dbReference type="GO" id="GO:0015031">
    <property type="term" value="P:protein transport"/>
    <property type="evidence" value="ECO:0007669"/>
    <property type="project" value="UniProtKB-KW"/>
</dbReference>
<evidence type="ECO:0000313" key="8">
    <source>
        <dbReference type="EMBL" id="OAA72254.1"/>
    </source>
</evidence>